<sequence length="37" mass="4305">MSSTQGTHNSEKSWNLNFIDRVETTAKFRLEKYGLKS</sequence>
<evidence type="ECO:0000313" key="1">
    <source>
        <dbReference type="EMBL" id="EKO50859.1"/>
    </source>
</evidence>
<gene>
    <name evidence="1" type="ORF">LEP1GSC131_0857</name>
</gene>
<keyword evidence="2" id="KW-1185">Reference proteome</keyword>
<dbReference type="EMBL" id="AKWH02000049">
    <property type="protein sequence ID" value="EKO50859.1"/>
    <property type="molecule type" value="Genomic_DNA"/>
</dbReference>
<protein>
    <submittedName>
        <fullName evidence="1">Uncharacterized protein</fullName>
    </submittedName>
</protein>
<dbReference type="Proteomes" id="UP000006339">
    <property type="component" value="Unassembled WGS sequence"/>
</dbReference>
<reference evidence="1" key="1">
    <citation type="submission" date="2012-10" db="EMBL/GenBank/DDBJ databases">
        <authorList>
            <person name="Harkins D.M."/>
            <person name="Durkin A.S."/>
            <person name="Brinkac L.M."/>
            <person name="Selengut J.D."/>
            <person name="Sanka R."/>
            <person name="DePew J."/>
            <person name="Purushe J."/>
            <person name="Picardeau M."/>
            <person name="Werts C."/>
            <person name="Goarant C."/>
            <person name="Vinetz J.M."/>
            <person name="Sutton G.G."/>
            <person name="Nelson W.C."/>
            <person name="Fouts D.E."/>
        </authorList>
    </citation>
    <scope>NUCLEOTIDE SEQUENCE [LARGE SCALE GENOMIC DNA]</scope>
    <source>
        <strain evidence="1">200802841</strain>
    </source>
</reference>
<organism evidence="1 2">
    <name type="scientific">Leptospira kirschneri str. 200802841</name>
    <dbReference type="NCBI Taxonomy" id="1193047"/>
    <lineage>
        <taxon>Bacteria</taxon>
        <taxon>Pseudomonadati</taxon>
        <taxon>Spirochaetota</taxon>
        <taxon>Spirochaetia</taxon>
        <taxon>Leptospirales</taxon>
        <taxon>Leptospiraceae</taxon>
        <taxon>Leptospira</taxon>
    </lineage>
</organism>
<evidence type="ECO:0000313" key="2">
    <source>
        <dbReference type="Proteomes" id="UP000006339"/>
    </source>
</evidence>
<dbReference type="AlphaFoldDB" id="A0A828Y6Q2"/>
<proteinExistence type="predicted"/>
<name>A0A828Y6Q2_9LEPT</name>
<comment type="caution">
    <text evidence="1">The sequence shown here is derived from an EMBL/GenBank/DDBJ whole genome shotgun (WGS) entry which is preliminary data.</text>
</comment>
<accession>A0A828Y6Q2</accession>